<dbReference type="PANTHER" id="PTHR24220:SF648">
    <property type="entry name" value="ABC TRANSPORTER ATP-BINDING PROTEIN YTRE"/>
    <property type="match status" value="1"/>
</dbReference>
<dbReference type="SUPFAM" id="SSF52540">
    <property type="entry name" value="P-loop containing nucleoside triphosphate hydrolases"/>
    <property type="match status" value="1"/>
</dbReference>
<keyword evidence="2" id="KW-0547">Nucleotide-binding</keyword>
<dbReference type="PROSITE" id="PS50893">
    <property type="entry name" value="ABC_TRANSPORTER_2"/>
    <property type="match status" value="1"/>
</dbReference>
<dbReference type="Gene3D" id="3.40.50.300">
    <property type="entry name" value="P-loop containing nucleotide triphosphate hydrolases"/>
    <property type="match status" value="1"/>
</dbReference>
<organism evidence="6 7">
    <name type="scientific">Gallaecimonas pentaromativorans</name>
    <dbReference type="NCBI Taxonomy" id="584787"/>
    <lineage>
        <taxon>Bacteria</taxon>
        <taxon>Pseudomonadati</taxon>
        <taxon>Pseudomonadota</taxon>
        <taxon>Gammaproteobacteria</taxon>
        <taxon>Enterobacterales</taxon>
        <taxon>Gallaecimonadaceae</taxon>
        <taxon>Gallaecimonas</taxon>
    </lineage>
</organism>
<name>A0A3N1PRG6_9GAMM</name>
<dbReference type="InterPro" id="IPR003593">
    <property type="entry name" value="AAA+_ATPase"/>
</dbReference>
<evidence type="ECO:0000256" key="3">
    <source>
        <dbReference type="ARBA" id="ARBA00022840"/>
    </source>
</evidence>
<dbReference type="EMBL" id="RJUL01000001">
    <property type="protein sequence ID" value="ROQ30819.1"/>
    <property type="molecule type" value="Genomic_DNA"/>
</dbReference>
<comment type="similarity">
    <text evidence="4">Belongs to the ABC transporter superfamily. Macrolide exporter (TC 3.A.1.122) family.</text>
</comment>
<dbReference type="SMART" id="SM00382">
    <property type="entry name" value="AAA"/>
    <property type="match status" value="1"/>
</dbReference>
<dbReference type="GO" id="GO:0016887">
    <property type="term" value="F:ATP hydrolysis activity"/>
    <property type="evidence" value="ECO:0007669"/>
    <property type="project" value="InterPro"/>
</dbReference>
<evidence type="ECO:0000256" key="2">
    <source>
        <dbReference type="ARBA" id="ARBA00022741"/>
    </source>
</evidence>
<dbReference type="InterPro" id="IPR017911">
    <property type="entry name" value="MacB-like_ATP-bd"/>
</dbReference>
<sequence length="227" mass="24788">MSEALLAVKGLSKVFNADKVPVQALKGLSFAINEGEFVAITGKSGCGKSTLLSILGLLDEASDGDYHLCGQPIRQLSAFQKAALRNRNIGWVFQNFNLVNDMTVMENIVLPLRYNKAVAKSQYRVLAQQVLEQVGLRDKIDSYPEQLSGGQQQRVAIARALVTKPDILLADEPTGNLDSASEEAIFNLFEQLNGEGVTILLVTHSQKLADKCARVLHIQDGELVTEH</sequence>
<dbReference type="STRING" id="584787.GCA_001247655_03592"/>
<dbReference type="GO" id="GO:0005886">
    <property type="term" value="C:plasma membrane"/>
    <property type="evidence" value="ECO:0007669"/>
    <property type="project" value="TreeGrafter"/>
</dbReference>
<evidence type="ECO:0000313" key="7">
    <source>
        <dbReference type="Proteomes" id="UP000268033"/>
    </source>
</evidence>
<dbReference type="PROSITE" id="PS00211">
    <property type="entry name" value="ABC_TRANSPORTER_1"/>
    <property type="match status" value="1"/>
</dbReference>
<dbReference type="RefSeq" id="WP_123420541.1">
    <property type="nucleotide sequence ID" value="NZ_RJUL01000001.1"/>
</dbReference>
<evidence type="ECO:0000313" key="6">
    <source>
        <dbReference type="EMBL" id="ROQ30819.1"/>
    </source>
</evidence>
<keyword evidence="3 6" id="KW-0067">ATP-binding</keyword>
<dbReference type="Pfam" id="PF00005">
    <property type="entry name" value="ABC_tran"/>
    <property type="match status" value="1"/>
</dbReference>
<dbReference type="InterPro" id="IPR015854">
    <property type="entry name" value="ABC_transpr_LolD-like"/>
</dbReference>
<dbReference type="InterPro" id="IPR017871">
    <property type="entry name" value="ABC_transporter-like_CS"/>
</dbReference>
<dbReference type="GO" id="GO:1902495">
    <property type="term" value="C:transmembrane transporter complex"/>
    <property type="evidence" value="ECO:0007669"/>
    <property type="project" value="UniProtKB-ARBA"/>
</dbReference>
<evidence type="ECO:0000259" key="5">
    <source>
        <dbReference type="PROSITE" id="PS50893"/>
    </source>
</evidence>
<comment type="caution">
    <text evidence="6">The sequence shown here is derived from an EMBL/GenBank/DDBJ whole genome shotgun (WGS) entry which is preliminary data.</text>
</comment>
<dbReference type="GO" id="GO:0022857">
    <property type="term" value="F:transmembrane transporter activity"/>
    <property type="evidence" value="ECO:0007669"/>
    <property type="project" value="UniProtKB-ARBA"/>
</dbReference>
<keyword evidence="1" id="KW-0813">Transport</keyword>
<dbReference type="FunFam" id="3.40.50.300:FF:000032">
    <property type="entry name" value="Export ABC transporter ATP-binding protein"/>
    <property type="match status" value="1"/>
</dbReference>
<accession>A0A3N1PRG6</accession>
<dbReference type="InterPro" id="IPR027417">
    <property type="entry name" value="P-loop_NTPase"/>
</dbReference>
<dbReference type="PANTHER" id="PTHR24220">
    <property type="entry name" value="IMPORT ATP-BINDING PROTEIN"/>
    <property type="match status" value="1"/>
</dbReference>
<dbReference type="InterPro" id="IPR003439">
    <property type="entry name" value="ABC_transporter-like_ATP-bd"/>
</dbReference>
<dbReference type="AlphaFoldDB" id="A0A3N1PRG6"/>
<dbReference type="CDD" id="cd03255">
    <property type="entry name" value="ABC_MJ0796_LolCDE_FtsE"/>
    <property type="match status" value="1"/>
</dbReference>
<keyword evidence="7" id="KW-1185">Reference proteome</keyword>
<feature type="domain" description="ABC transporter" evidence="5">
    <location>
        <begin position="6"/>
        <end position="227"/>
    </location>
</feature>
<dbReference type="Proteomes" id="UP000268033">
    <property type="component" value="Unassembled WGS sequence"/>
</dbReference>
<evidence type="ECO:0000256" key="1">
    <source>
        <dbReference type="ARBA" id="ARBA00022448"/>
    </source>
</evidence>
<evidence type="ECO:0000256" key="4">
    <source>
        <dbReference type="ARBA" id="ARBA00038388"/>
    </source>
</evidence>
<reference evidence="6 7" key="1">
    <citation type="submission" date="2018-11" db="EMBL/GenBank/DDBJ databases">
        <title>Genomic Encyclopedia of Type Strains, Phase IV (KMG-IV): sequencing the most valuable type-strain genomes for metagenomic binning, comparative biology and taxonomic classification.</title>
        <authorList>
            <person name="Goeker M."/>
        </authorList>
    </citation>
    <scope>NUCLEOTIDE SEQUENCE [LARGE SCALE GENOMIC DNA]</scope>
    <source>
        <strain evidence="6 7">DSM 21945</strain>
    </source>
</reference>
<proteinExistence type="inferred from homology"/>
<gene>
    <name evidence="6" type="ORF">EDC28_101512</name>
</gene>
<dbReference type="GO" id="GO:0005524">
    <property type="term" value="F:ATP binding"/>
    <property type="evidence" value="ECO:0007669"/>
    <property type="project" value="UniProtKB-KW"/>
</dbReference>
<protein>
    <submittedName>
        <fullName evidence="6">Putative ABC transport system ATP-binding protein</fullName>
    </submittedName>
</protein>